<evidence type="ECO:0000313" key="4">
    <source>
        <dbReference type="Proteomes" id="UP000290624"/>
    </source>
</evidence>
<sequence>MQTMGLRTAVLRTATMAVLAALVGVVCALVWANLAVLPSYVVQSDGHALIGDDSLAEAFSANFWFSVIAVVGGAAIGVACWILLRQLGWPVAVITAGLSLLAGGTCWLVGELIGPGQFAQRLASAQPGESVKMALELTTPSALALWVFAAIAVPLFAASLGPDLSPEAAPPRQRRRLRGQADALSDDAFSEASSPTA</sequence>
<feature type="transmembrane region" description="Helical" evidence="2">
    <location>
        <begin position="143"/>
        <end position="165"/>
    </location>
</feature>
<keyword evidence="2" id="KW-0812">Transmembrane</keyword>
<dbReference type="AlphaFoldDB" id="A0A4Q2EJL7"/>
<dbReference type="SUPFAM" id="SSF51905">
    <property type="entry name" value="FAD/NAD(P)-binding domain"/>
    <property type="match status" value="1"/>
</dbReference>
<dbReference type="InterPro" id="IPR036188">
    <property type="entry name" value="FAD/NAD-bd_sf"/>
</dbReference>
<proteinExistence type="predicted"/>
<comment type="caution">
    <text evidence="3">The sequence shown here is derived from an EMBL/GenBank/DDBJ whole genome shotgun (WGS) entry which is preliminary data.</text>
</comment>
<feature type="transmembrane region" description="Helical" evidence="2">
    <location>
        <begin position="91"/>
        <end position="110"/>
    </location>
</feature>
<evidence type="ECO:0008006" key="5">
    <source>
        <dbReference type="Google" id="ProtNLM"/>
    </source>
</evidence>
<protein>
    <recommendedName>
        <fullName evidence="5">DUF2567 domain-containing protein</fullName>
    </recommendedName>
</protein>
<evidence type="ECO:0000313" key="3">
    <source>
        <dbReference type="EMBL" id="RXW33579.1"/>
    </source>
</evidence>
<feature type="transmembrane region" description="Helical" evidence="2">
    <location>
        <begin position="63"/>
        <end position="84"/>
    </location>
</feature>
<feature type="transmembrane region" description="Helical" evidence="2">
    <location>
        <begin position="9"/>
        <end position="32"/>
    </location>
</feature>
<gene>
    <name evidence="3" type="ORF">C1706_02180</name>
</gene>
<dbReference type="EMBL" id="PPCV01000001">
    <property type="protein sequence ID" value="RXW33579.1"/>
    <property type="molecule type" value="Genomic_DNA"/>
</dbReference>
<reference evidence="3 4" key="1">
    <citation type="submission" date="2018-01" db="EMBL/GenBank/DDBJ databases">
        <title>Lactibacter flavus gen. nov., sp. nov., a novel bacterium of the family Propionibacteriaceae isolated from raw milk and dairy products.</title>
        <authorList>
            <person name="Wenning M."/>
            <person name="Breitenwieser F."/>
            <person name="Huptas C."/>
            <person name="von Neubeck M."/>
            <person name="Busse H.-J."/>
            <person name="Scherer S."/>
        </authorList>
    </citation>
    <scope>NUCLEOTIDE SEQUENCE [LARGE SCALE GENOMIC DNA]</scope>
    <source>
        <strain evidence="3 4">VG341</strain>
    </source>
</reference>
<keyword evidence="4" id="KW-1185">Reference proteome</keyword>
<name>A0A4Q2EJL7_9ACTN</name>
<dbReference type="Proteomes" id="UP000290624">
    <property type="component" value="Unassembled WGS sequence"/>
</dbReference>
<evidence type="ECO:0000256" key="2">
    <source>
        <dbReference type="SAM" id="Phobius"/>
    </source>
</evidence>
<accession>A0A4Q2EJL7</accession>
<feature type="region of interest" description="Disordered" evidence="1">
    <location>
        <begin position="165"/>
        <end position="197"/>
    </location>
</feature>
<evidence type="ECO:0000256" key="1">
    <source>
        <dbReference type="SAM" id="MobiDB-lite"/>
    </source>
</evidence>
<keyword evidence="2" id="KW-0472">Membrane</keyword>
<organism evidence="3 4">
    <name type="scientific">Propioniciclava flava</name>
    <dbReference type="NCBI Taxonomy" id="2072026"/>
    <lineage>
        <taxon>Bacteria</taxon>
        <taxon>Bacillati</taxon>
        <taxon>Actinomycetota</taxon>
        <taxon>Actinomycetes</taxon>
        <taxon>Propionibacteriales</taxon>
        <taxon>Propionibacteriaceae</taxon>
        <taxon>Propioniciclava</taxon>
    </lineage>
</organism>
<keyword evidence="2" id="KW-1133">Transmembrane helix</keyword>